<evidence type="ECO:0000313" key="3">
    <source>
        <dbReference type="Proteomes" id="UP000245921"/>
    </source>
</evidence>
<dbReference type="InterPro" id="IPR043129">
    <property type="entry name" value="ATPase_NBD"/>
</dbReference>
<keyword evidence="2" id="KW-0808">Transferase</keyword>
<dbReference type="RefSeq" id="WP_109606598.1">
    <property type="nucleotide sequence ID" value="NZ_QGGI01000031.1"/>
</dbReference>
<keyword evidence="3" id="KW-1185">Reference proteome</keyword>
<dbReference type="PANTHER" id="PTHR18964">
    <property type="entry name" value="ROK (REPRESSOR, ORF, KINASE) FAMILY"/>
    <property type="match status" value="1"/>
</dbReference>
<dbReference type="Pfam" id="PF13412">
    <property type="entry name" value="HTH_24"/>
    <property type="match status" value="1"/>
</dbReference>
<comment type="caution">
    <text evidence="2">The sequence shown here is derived from an EMBL/GenBank/DDBJ whole genome shotgun (WGS) entry which is preliminary data.</text>
</comment>
<evidence type="ECO:0000313" key="2">
    <source>
        <dbReference type="EMBL" id="PWJ86116.1"/>
    </source>
</evidence>
<proteinExistence type="inferred from homology"/>
<keyword evidence="2" id="KW-0418">Kinase</keyword>
<organism evidence="2 3">
    <name type="scientific">Oceanotoga teriensis</name>
    <dbReference type="NCBI Taxonomy" id="515440"/>
    <lineage>
        <taxon>Bacteria</taxon>
        <taxon>Thermotogati</taxon>
        <taxon>Thermotogota</taxon>
        <taxon>Thermotogae</taxon>
        <taxon>Petrotogales</taxon>
        <taxon>Petrotogaceae</taxon>
        <taxon>Oceanotoga</taxon>
    </lineage>
</organism>
<dbReference type="SUPFAM" id="SSF53067">
    <property type="entry name" value="Actin-like ATPase domain"/>
    <property type="match status" value="1"/>
</dbReference>
<dbReference type="InterPro" id="IPR036388">
    <property type="entry name" value="WH-like_DNA-bd_sf"/>
</dbReference>
<accession>A0AA45HHD7</accession>
<dbReference type="Gene3D" id="3.30.420.40">
    <property type="match status" value="2"/>
</dbReference>
<dbReference type="InterPro" id="IPR036390">
    <property type="entry name" value="WH_DNA-bd_sf"/>
</dbReference>
<dbReference type="PANTHER" id="PTHR18964:SF149">
    <property type="entry name" value="BIFUNCTIONAL UDP-N-ACETYLGLUCOSAMINE 2-EPIMERASE_N-ACETYLMANNOSAMINE KINASE"/>
    <property type="match status" value="1"/>
</dbReference>
<reference evidence="2 3" key="1">
    <citation type="submission" date="2018-05" db="EMBL/GenBank/DDBJ databases">
        <title>Genomic Encyclopedia of Type Strains, Phase IV (KMG-IV): sequencing the most valuable type-strain genomes for metagenomic binning, comparative biology and taxonomic classification.</title>
        <authorList>
            <person name="Goeker M."/>
        </authorList>
    </citation>
    <scope>NUCLEOTIDE SEQUENCE [LARGE SCALE GENOMIC DNA]</scope>
    <source>
        <strain evidence="2 3">DSM 24906</strain>
    </source>
</reference>
<dbReference type="GO" id="GO:0016301">
    <property type="term" value="F:kinase activity"/>
    <property type="evidence" value="ECO:0007669"/>
    <property type="project" value="UniProtKB-KW"/>
</dbReference>
<dbReference type="AlphaFoldDB" id="A0AA45HHD7"/>
<dbReference type="SUPFAM" id="SSF46785">
    <property type="entry name" value="Winged helix' DNA-binding domain"/>
    <property type="match status" value="1"/>
</dbReference>
<dbReference type="InterPro" id="IPR000600">
    <property type="entry name" value="ROK"/>
</dbReference>
<dbReference type="Proteomes" id="UP000245921">
    <property type="component" value="Unassembled WGS sequence"/>
</dbReference>
<sequence>MKIRETKDIRVINRLTILNLINKEQKISRAEIANNTGLNKATVSTIVKELIELELIEETEIGDSNGGRRPIILMLKEDIGYIFSIDINITHIEFIISDIGNNIIQKKYLNIIDENFYNTYNYLCNFLDETIKKLPKKKYGIIGIGVSVRGVVDLNGIIRLIPKLGWRNINIKALLEEKYKIPVFVDNDGNFSAMAEYEYYKNLKDLIVINIDEVITSGIISNGQIIRGFLGFANAIGHHVINHDGEKCVCGKRGCLEMYCSNSAIIQKIRLKKDVQTISDFINLVKKQDKDSILILNDFLDNLSIGLTNLIYILNPELIVINSIIFEKLPELIPDLEKRIVLPITNFQDIAVSKVGEISSLKGALTYTKEQFYKTILNF</sequence>
<name>A0AA45HHD7_9BACT</name>
<evidence type="ECO:0000256" key="1">
    <source>
        <dbReference type="ARBA" id="ARBA00006479"/>
    </source>
</evidence>
<comment type="similarity">
    <text evidence="1">Belongs to the ROK (NagC/XylR) family.</text>
</comment>
<protein>
    <submittedName>
        <fullName evidence="2">NBD/HSP70 family sugar kinase</fullName>
    </submittedName>
</protein>
<gene>
    <name evidence="2" type="ORF">C7380_1318</name>
</gene>
<dbReference type="EMBL" id="QGGI01000031">
    <property type="protein sequence ID" value="PWJ86116.1"/>
    <property type="molecule type" value="Genomic_DNA"/>
</dbReference>
<dbReference type="Gene3D" id="1.10.10.10">
    <property type="entry name" value="Winged helix-like DNA-binding domain superfamily/Winged helix DNA-binding domain"/>
    <property type="match status" value="1"/>
</dbReference>
<dbReference type="Pfam" id="PF00480">
    <property type="entry name" value="ROK"/>
    <property type="match status" value="1"/>
</dbReference>